<feature type="compositionally biased region" description="Low complexity" evidence="1">
    <location>
        <begin position="538"/>
        <end position="559"/>
    </location>
</feature>
<dbReference type="InterPro" id="IPR024500">
    <property type="entry name" value="DUF3074"/>
</dbReference>
<dbReference type="InterPro" id="IPR023393">
    <property type="entry name" value="START-like_dom_sf"/>
</dbReference>
<evidence type="ECO:0000313" key="3">
    <source>
        <dbReference type="EMBL" id="KXJ97533.1"/>
    </source>
</evidence>
<evidence type="ECO:0000256" key="1">
    <source>
        <dbReference type="SAM" id="MobiDB-lite"/>
    </source>
</evidence>
<dbReference type="InParanoid" id="A0A136JK62"/>
<organism evidence="3 4">
    <name type="scientific">Microdochium bolleyi</name>
    <dbReference type="NCBI Taxonomy" id="196109"/>
    <lineage>
        <taxon>Eukaryota</taxon>
        <taxon>Fungi</taxon>
        <taxon>Dikarya</taxon>
        <taxon>Ascomycota</taxon>
        <taxon>Pezizomycotina</taxon>
        <taxon>Sordariomycetes</taxon>
        <taxon>Xylariomycetidae</taxon>
        <taxon>Xylariales</taxon>
        <taxon>Microdochiaceae</taxon>
        <taxon>Microdochium</taxon>
    </lineage>
</organism>
<dbReference type="PANTHER" id="PTHR19308:SF14">
    <property type="entry name" value="START DOMAIN-CONTAINING PROTEIN"/>
    <property type="match status" value="1"/>
</dbReference>
<reference evidence="4" key="1">
    <citation type="submission" date="2016-02" db="EMBL/GenBank/DDBJ databases">
        <title>Draft genome sequence of Microdochium bolleyi, a fungal endophyte of beachgrass.</title>
        <authorList>
            <consortium name="DOE Joint Genome Institute"/>
            <person name="David A.S."/>
            <person name="May G."/>
            <person name="Haridas S."/>
            <person name="Lim J."/>
            <person name="Wang M."/>
            <person name="Labutti K."/>
            <person name="Lipzen A."/>
            <person name="Barry K."/>
            <person name="Grigoriev I.V."/>
        </authorList>
    </citation>
    <scope>NUCLEOTIDE SEQUENCE [LARGE SCALE GENOMIC DNA]</scope>
    <source>
        <strain evidence="4">J235TASD1</strain>
    </source>
</reference>
<name>A0A136JK62_9PEZI</name>
<feature type="compositionally biased region" description="Basic and acidic residues" evidence="1">
    <location>
        <begin position="608"/>
        <end position="659"/>
    </location>
</feature>
<feature type="region of interest" description="Disordered" evidence="1">
    <location>
        <begin position="743"/>
        <end position="769"/>
    </location>
</feature>
<dbReference type="SUPFAM" id="SSF55961">
    <property type="entry name" value="Bet v1-like"/>
    <property type="match status" value="1"/>
</dbReference>
<feature type="compositionally biased region" description="Polar residues" evidence="1">
    <location>
        <begin position="392"/>
        <end position="403"/>
    </location>
</feature>
<gene>
    <name evidence="3" type="ORF">Micbo1qcDRAFT_230167</name>
</gene>
<feature type="region of interest" description="Disordered" evidence="1">
    <location>
        <begin position="472"/>
        <end position="659"/>
    </location>
</feature>
<feature type="region of interest" description="Disordered" evidence="1">
    <location>
        <begin position="389"/>
        <end position="441"/>
    </location>
</feature>
<evidence type="ECO:0000313" key="4">
    <source>
        <dbReference type="Proteomes" id="UP000070501"/>
    </source>
</evidence>
<dbReference type="Gene3D" id="3.30.530.20">
    <property type="match status" value="1"/>
</dbReference>
<dbReference type="PANTHER" id="PTHR19308">
    <property type="entry name" value="PHOSPHATIDYLCHOLINE TRANSFER PROTEIN"/>
    <property type="match status" value="1"/>
</dbReference>
<dbReference type="AlphaFoldDB" id="A0A136JK62"/>
<feature type="domain" description="DUF3074" evidence="2">
    <location>
        <begin position="124"/>
        <end position="350"/>
    </location>
</feature>
<dbReference type="EMBL" id="KQ964245">
    <property type="protein sequence ID" value="KXJ97533.1"/>
    <property type="molecule type" value="Genomic_DNA"/>
</dbReference>
<proteinExistence type="predicted"/>
<dbReference type="CDD" id="cd22249">
    <property type="entry name" value="UDM1_RNF168_RNF169-like"/>
    <property type="match status" value="1"/>
</dbReference>
<dbReference type="InterPro" id="IPR051213">
    <property type="entry name" value="START_lipid_transfer"/>
</dbReference>
<feature type="compositionally biased region" description="Basic and acidic residues" evidence="1">
    <location>
        <begin position="561"/>
        <end position="601"/>
    </location>
</feature>
<feature type="region of interest" description="Disordered" evidence="1">
    <location>
        <begin position="52"/>
        <end position="88"/>
    </location>
</feature>
<sequence>MGGSSAYEVFKALGPAEWGKDVPTDADPEGLRTVMNSTFAEAQCILDSIPVSTGTSATSATTTTGRPRASTDSRAAALPGRAPQTSEHAKALRKDWKEVKVGPNENPLGINVYKMSGKDGRGAWFARRSLHEGLSFERWKLGMEREFAETMKLKKDPGSGNIRGIGAERCVENTAVDGCGKARVYQLSAQFPGPTTPRDFVTLLLTSDSAIETPTQGRYFMVISKPCVHPECPQRSGYIRGYYESVEFIREIKINKPLRRTQSSIDTTAAKEHNLAAEAAKAALSKDAAGPDSSGARPPAPPAEEDGQDTMIEWLMVTRSDPGGSVPRFMVERGTPSGICGDADKFLKWVSSKNLKDFDEAADVTDGAVDAGGEARKLKDEAETVEARAAMTKTSSADPTSNVLDKPAVQPKPKLSQKNQNPALPPRLGTRSVAGSVTDEDPSPEGFYGVIANALAMVASHLPNPFGSARGGDTDLSSLSPGSSDVSDDDSSSILSFHSVEGDEELGKDADRAGASSDSTNLARVATGASEAPQSINSASSTVADLSSAAAAAAGSSASTKGRDRSATQHEKDLRKLEDRKRKMEDKHARDLAKRAGDTTKDQSAAAKLKEKLDRDKARQEEKYQRELRKLEARREHEERKAERRRQKALEKQEKSDLGMEMERVRAERDLALKQIEILKEQVGDLQSQNTLLVARLGREGIKIDAAKLNQAGAGGSIDGIFSDLSNGRRPAGAEVRGTLGGSMVSSSGASSMLKKGGQGQSLEAGVQVEGPACVMREQPVVKGEA</sequence>
<feature type="compositionally biased region" description="Low complexity" evidence="1">
    <location>
        <begin position="474"/>
        <end position="485"/>
    </location>
</feature>
<accession>A0A136JK62</accession>
<dbReference type="OrthoDB" id="5403181at2759"/>
<protein>
    <recommendedName>
        <fullName evidence="2">DUF3074 domain-containing protein</fullName>
    </recommendedName>
</protein>
<feature type="compositionally biased region" description="Low complexity" evidence="1">
    <location>
        <begin position="52"/>
        <end position="70"/>
    </location>
</feature>
<dbReference type="Proteomes" id="UP000070501">
    <property type="component" value="Unassembled WGS sequence"/>
</dbReference>
<dbReference type="Pfam" id="PF11274">
    <property type="entry name" value="DUF3074"/>
    <property type="match status" value="1"/>
</dbReference>
<feature type="compositionally biased region" description="Low complexity" evidence="1">
    <location>
        <begin position="743"/>
        <end position="756"/>
    </location>
</feature>
<evidence type="ECO:0000259" key="2">
    <source>
        <dbReference type="Pfam" id="PF11274"/>
    </source>
</evidence>
<keyword evidence="4" id="KW-1185">Reference proteome</keyword>
<feature type="region of interest" description="Disordered" evidence="1">
    <location>
        <begin position="280"/>
        <end position="306"/>
    </location>
</feature>